<gene>
    <name evidence="3" type="ORF">SAMN05192539_102177</name>
</gene>
<dbReference type="RefSeq" id="WP_090869844.1">
    <property type="nucleotide sequence ID" value="NZ_FNYE01000021.1"/>
</dbReference>
<dbReference type="Pfam" id="PF05065">
    <property type="entry name" value="Phage_capsid"/>
    <property type="match status" value="1"/>
</dbReference>
<accession>A0A1H7CDM2</accession>
<dbReference type="InterPro" id="IPR054612">
    <property type="entry name" value="Phage_capsid-like_C"/>
</dbReference>
<evidence type="ECO:0000313" key="3">
    <source>
        <dbReference type="EMBL" id="SEJ87374.1"/>
    </source>
</evidence>
<evidence type="ECO:0000313" key="4">
    <source>
        <dbReference type="Proteomes" id="UP000198866"/>
    </source>
</evidence>
<dbReference type="EMBL" id="FNYE01000021">
    <property type="protein sequence ID" value="SEJ87374.1"/>
    <property type="molecule type" value="Genomic_DNA"/>
</dbReference>
<keyword evidence="4" id="KW-1185">Reference proteome</keyword>
<dbReference type="STRING" id="667676.SAMN05192539_102177"/>
<dbReference type="NCBIfam" id="TIGR01554">
    <property type="entry name" value="major_cap_HK97"/>
    <property type="match status" value="1"/>
</dbReference>
<feature type="domain" description="Phage capsid-like C-terminal" evidence="2">
    <location>
        <begin position="140"/>
        <end position="369"/>
    </location>
</feature>
<dbReference type="AlphaFoldDB" id="A0A1H7CDM2"/>
<sequence length="389" mass="40388">MAELLEQIQEALEKRDGEVQKVITKALADIAALQAKSEQHGVNLIDLAQKVAGRLEGGSGGGAGGGSETLGDLVTKSDMLTRWKSGDARVVRAEVPFNLHSKAAILSNVGDATAGFPVMPDFQVAPSLAVPRFWRALYSRPTSSNAIETVTATPGGATGADAVSEGALKPEASLSYGPATVPVVTVAYWALCSRQLMEDSAAFGMYLNGEMRNGLDAKIDAEVINGSGVAPHMEGLVSASTPWVPAAGSIGFDQLISAVVTLRANGASKVVIGTSIADYLATMLVKTSTGEYVISPGANLLAMIGAVIVPCSAVPAGNFTAVGTPEGAYIALRNDIVVEVSREDMDNFRKNLVTTLVEARMALVVQRPNLCLYGPLTPPVVPLAVAKKS</sequence>
<evidence type="ECO:0000256" key="1">
    <source>
        <dbReference type="ARBA" id="ARBA00004328"/>
    </source>
</evidence>
<proteinExistence type="predicted"/>
<evidence type="ECO:0000259" key="2">
    <source>
        <dbReference type="Pfam" id="PF05065"/>
    </source>
</evidence>
<comment type="subcellular location">
    <subcellularLocation>
        <location evidence="1">Virion</location>
    </subcellularLocation>
</comment>
<dbReference type="OrthoDB" id="637859at2"/>
<dbReference type="Gene3D" id="3.30.2400.10">
    <property type="entry name" value="Major capsid protein gp5"/>
    <property type="match status" value="1"/>
</dbReference>
<name>A0A1H7CDM2_9BURK</name>
<dbReference type="SUPFAM" id="SSF56563">
    <property type="entry name" value="Major capsid protein gp5"/>
    <property type="match status" value="1"/>
</dbReference>
<organism evidence="3 4">
    <name type="scientific">Paraburkholderia diazotrophica</name>
    <dbReference type="NCBI Taxonomy" id="667676"/>
    <lineage>
        <taxon>Bacteria</taxon>
        <taxon>Pseudomonadati</taxon>
        <taxon>Pseudomonadota</taxon>
        <taxon>Betaproteobacteria</taxon>
        <taxon>Burkholderiales</taxon>
        <taxon>Burkholderiaceae</taxon>
        <taxon>Paraburkholderia</taxon>
    </lineage>
</organism>
<dbReference type="Proteomes" id="UP000198866">
    <property type="component" value="Unassembled WGS sequence"/>
</dbReference>
<dbReference type="Gene3D" id="3.30.2320.10">
    <property type="entry name" value="hypothetical protein PF0899 domain"/>
    <property type="match status" value="1"/>
</dbReference>
<protein>
    <submittedName>
        <fullName evidence="3">Phage major capsid protein, HK97 family</fullName>
    </submittedName>
</protein>
<reference evidence="4" key="1">
    <citation type="submission" date="2016-10" db="EMBL/GenBank/DDBJ databases">
        <authorList>
            <person name="Varghese N."/>
            <person name="Submissions S."/>
        </authorList>
    </citation>
    <scope>NUCLEOTIDE SEQUENCE [LARGE SCALE GENOMIC DNA]</scope>
    <source>
        <strain evidence="4">LMG 26031</strain>
    </source>
</reference>
<dbReference type="InterPro" id="IPR024455">
    <property type="entry name" value="Phage_capsid"/>
</dbReference>